<dbReference type="EMBL" id="CP002353">
    <property type="protein sequence ID" value="ADV61339.1"/>
    <property type="molecule type" value="Genomic_DNA"/>
</dbReference>
<accession>E8R1R7</accession>
<dbReference type="STRING" id="575540.Isop_0748"/>
<evidence type="ECO:0000313" key="1">
    <source>
        <dbReference type="EMBL" id="ADV61339.1"/>
    </source>
</evidence>
<proteinExistence type="predicted"/>
<reference evidence="1 2" key="2">
    <citation type="journal article" date="2011" name="Stand. Genomic Sci.">
        <title>Complete genome sequence of Isosphaera pallida type strain (IS1B).</title>
        <authorList>
            <consortium name="US DOE Joint Genome Institute (JGI-PGF)"/>
            <person name="Goker M."/>
            <person name="Cleland D."/>
            <person name="Saunders E."/>
            <person name="Lapidus A."/>
            <person name="Nolan M."/>
            <person name="Lucas S."/>
            <person name="Hammon N."/>
            <person name="Deshpande S."/>
            <person name="Cheng J.F."/>
            <person name="Tapia R."/>
            <person name="Han C."/>
            <person name="Goodwin L."/>
            <person name="Pitluck S."/>
            <person name="Liolios K."/>
            <person name="Pagani I."/>
            <person name="Ivanova N."/>
            <person name="Mavromatis K."/>
            <person name="Pati A."/>
            <person name="Chen A."/>
            <person name="Palaniappan K."/>
            <person name="Land M."/>
            <person name="Hauser L."/>
            <person name="Chang Y.J."/>
            <person name="Jeffries C.D."/>
            <person name="Detter J.C."/>
            <person name="Beck B."/>
            <person name="Woyke T."/>
            <person name="Bristow J."/>
            <person name="Eisen J.A."/>
            <person name="Markowitz V."/>
            <person name="Hugenholtz P."/>
            <person name="Kyrpides N.C."/>
            <person name="Klenk H.P."/>
        </authorList>
    </citation>
    <scope>NUCLEOTIDE SEQUENCE [LARGE SCALE GENOMIC DNA]</scope>
    <source>
        <strain evidence="2">ATCC 43644 / DSM 9630 / IS1B</strain>
    </source>
</reference>
<keyword evidence="2" id="KW-1185">Reference proteome</keyword>
<dbReference type="Proteomes" id="UP000008631">
    <property type="component" value="Chromosome"/>
</dbReference>
<sequence length="56" mass="6565">MVPRHVTRSKETRIVRVRFTCRRAIVSGTVCQEHLVLYSPGCFVVQRFRNDRRGSC</sequence>
<evidence type="ECO:0000313" key="2">
    <source>
        <dbReference type="Proteomes" id="UP000008631"/>
    </source>
</evidence>
<dbReference type="InParanoid" id="E8R1R7"/>
<dbReference type="KEGG" id="ipa:Isop_0748"/>
<protein>
    <submittedName>
        <fullName evidence="1">Uncharacterized protein</fullName>
    </submittedName>
</protein>
<reference key="1">
    <citation type="submission" date="2010-11" db="EMBL/GenBank/DDBJ databases">
        <title>The complete sequence of chromosome of Isophaera pallida ATCC 43644.</title>
        <authorList>
            <consortium name="US DOE Joint Genome Institute (JGI-PGF)"/>
            <person name="Lucas S."/>
            <person name="Copeland A."/>
            <person name="Lapidus A."/>
            <person name="Bruce D."/>
            <person name="Goodwin L."/>
            <person name="Pitluck S."/>
            <person name="Kyrpides N."/>
            <person name="Mavromatis K."/>
            <person name="Pagani I."/>
            <person name="Ivanova N."/>
            <person name="Saunders E."/>
            <person name="Brettin T."/>
            <person name="Detter J.C."/>
            <person name="Han C."/>
            <person name="Tapia R."/>
            <person name="Land M."/>
            <person name="Hauser L."/>
            <person name="Markowitz V."/>
            <person name="Cheng J.-F."/>
            <person name="Hugenholtz P."/>
            <person name="Woyke T."/>
            <person name="Wu D."/>
            <person name="Eisen J.A."/>
        </authorList>
    </citation>
    <scope>NUCLEOTIDE SEQUENCE</scope>
    <source>
        <strain>ATCC 43644</strain>
    </source>
</reference>
<organism evidence="1 2">
    <name type="scientific">Isosphaera pallida (strain ATCC 43644 / DSM 9630 / IS1B)</name>
    <dbReference type="NCBI Taxonomy" id="575540"/>
    <lineage>
        <taxon>Bacteria</taxon>
        <taxon>Pseudomonadati</taxon>
        <taxon>Planctomycetota</taxon>
        <taxon>Planctomycetia</taxon>
        <taxon>Isosphaerales</taxon>
        <taxon>Isosphaeraceae</taxon>
        <taxon>Isosphaera</taxon>
    </lineage>
</organism>
<name>E8R1R7_ISOPI</name>
<dbReference type="AlphaFoldDB" id="E8R1R7"/>
<gene>
    <name evidence="1" type="ordered locus">Isop_0748</name>
</gene>
<dbReference type="HOGENOM" id="CLU_3008204_0_0_0"/>